<evidence type="ECO:0000256" key="8">
    <source>
        <dbReference type="PROSITE-ProRule" id="PRU00221"/>
    </source>
</evidence>
<comment type="similarity">
    <text evidence="7">Belongs to the eIF-3 subunit I family.</text>
</comment>
<keyword evidence="10" id="KW-1185">Reference proteome</keyword>
<keyword evidence="3 8" id="KW-0853">WD repeat</keyword>
<dbReference type="Gene3D" id="2.130.10.10">
    <property type="entry name" value="YVTN repeat-like/Quinoprotein amine dehydrogenase"/>
    <property type="match status" value="1"/>
</dbReference>
<dbReference type="InterPro" id="IPR015943">
    <property type="entry name" value="WD40/YVTN_repeat-like_dom_sf"/>
</dbReference>
<dbReference type="GO" id="GO:0003743">
    <property type="term" value="F:translation initiation factor activity"/>
    <property type="evidence" value="ECO:0007669"/>
    <property type="project" value="UniProtKB-UniRule"/>
</dbReference>
<evidence type="ECO:0000256" key="4">
    <source>
        <dbReference type="ARBA" id="ARBA00022737"/>
    </source>
</evidence>
<keyword evidence="4" id="KW-0677">Repeat</keyword>
<dbReference type="PANTHER" id="PTHR19877">
    <property type="entry name" value="EUKARYOTIC TRANSLATION INITIATION FACTOR 3 SUBUNIT I"/>
    <property type="match status" value="1"/>
</dbReference>
<sequence>MRPILLQGHDRALTQVRYNTDGDLLMTVGKDKVANLWYAHNGERIGTYEGHLGAVWTIDCNKPTTLVVTGSADNTARLWHAETGRQLHMWEFPTAVKRVEFSRDDRHVLMVTEERMGHKSGIYVFAIDSSSPVQSSEPVAVIRPSPSKATVAAWSYLDKYIVAGHEDGSLALYDWKYEELVQRADAHERPVTDLQMWKDGSYFITSSRDKTARLFETSTLNPLKMYKADTELNSAAMTPTQDLVVLGGGQAASEVTTTSTRQGRFESRFYHKIFEDEVGRVKGHFGPINTLAVQPDGKGYASGGEDGYVRVHHFDPDYFKFKYDY</sequence>
<proteinExistence type="inferred from homology"/>
<dbReference type="Pfam" id="PF24805">
    <property type="entry name" value="EIF3I"/>
    <property type="match status" value="1"/>
</dbReference>
<gene>
    <name evidence="7 9" type="primary">TIF34</name>
    <name evidence="9" type="ORF">H4R18_002100</name>
</gene>
<evidence type="ECO:0000313" key="9">
    <source>
        <dbReference type="EMBL" id="KAJ2782726.1"/>
    </source>
</evidence>
<dbReference type="FunFam" id="2.130.10.10:FF:000127">
    <property type="entry name" value="Eukaryotic translation initiation factor 3 subunit I"/>
    <property type="match status" value="1"/>
</dbReference>
<evidence type="ECO:0000256" key="5">
    <source>
        <dbReference type="ARBA" id="ARBA00022917"/>
    </source>
</evidence>
<dbReference type="PROSITE" id="PS50294">
    <property type="entry name" value="WD_REPEATS_REGION"/>
    <property type="match status" value="2"/>
</dbReference>
<evidence type="ECO:0000256" key="3">
    <source>
        <dbReference type="ARBA" id="ARBA00022574"/>
    </source>
</evidence>
<evidence type="ECO:0000313" key="10">
    <source>
        <dbReference type="Proteomes" id="UP001140217"/>
    </source>
</evidence>
<feature type="repeat" description="WD" evidence="8">
    <location>
        <begin position="184"/>
        <end position="225"/>
    </location>
</feature>
<evidence type="ECO:0000256" key="2">
    <source>
        <dbReference type="ARBA" id="ARBA00022540"/>
    </source>
</evidence>
<comment type="similarity">
    <text evidence="6">Belongs to the WD repeat STRAP family.</text>
</comment>
<dbReference type="InterPro" id="IPR027525">
    <property type="entry name" value="eIF3i"/>
</dbReference>
<dbReference type="InterPro" id="IPR036322">
    <property type="entry name" value="WD40_repeat_dom_sf"/>
</dbReference>
<dbReference type="GO" id="GO:0003723">
    <property type="term" value="F:RNA binding"/>
    <property type="evidence" value="ECO:0007669"/>
    <property type="project" value="TreeGrafter"/>
</dbReference>
<organism evidence="9 10">
    <name type="scientific">Coemansia javaensis</name>
    <dbReference type="NCBI Taxonomy" id="2761396"/>
    <lineage>
        <taxon>Eukaryota</taxon>
        <taxon>Fungi</taxon>
        <taxon>Fungi incertae sedis</taxon>
        <taxon>Zoopagomycota</taxon>
        <taxon>Kickxellomycotina</taxon>
        <taxon>Kickxellomycetes</taxon>
        <taxon>Kickxellales</taxon>
        <taxon>Kickxellaceae</taxon>
        <taxon>Coemansia</taxon>
    </lineage>
</organism>
<accession>A0A9W8HG26</accession>
<dbReference type="GO" id="GO:0071541">
    <property type="term" value="C:eukaryotic translation initiation factor 3 complex, eIF3m"/>
    <property type="evidence" value="ECO:0007669"/>
    <property type="project" value="TreeGrafter"/>
</dbReference>
<dbReference type="PANTHER" id="PTHR19877:SF1">
    <property type="entry name" value="EUKARYOTIC TRANSLATION INITIATION FACTOR 3 SUBUNIT I"/>
    <property type="match status" value="1"/>
</dbReference>
<name>A0A9W8HG26_9FUNG</name>
<feature type="repeat" description="WD" evidence="8">
    <location>
        <begin position="281"/>
        <end position="311"/>
    </location>
</feature>
<dbReference type="AlphaFoldDB" id="A0A9W8HG26"/>
<feature type="repeat" description="WD" evidence="8">
    <location>
        <begin position="48"/>
        <end position="89"/>
    </location>
</feature>
<evidence type="ECO:0000256" key="1">
    <source>
        <dbReference type="ARBA" id="ARBA00022490"/>
    </source>
</evidence>
<dbReference type="GO" id="GO:0033290">
    <property type="term" value="C:eukaryotic 48S preinitiation complex"/>
    <property type="evidence" value="ECO:0007669"/>
    <property type="project" value="UniProtKB-UniRule"/>
</dbReference>
<dbReference type="OrthoDB" id="24966at2759"/>
<keyword evidence="5 7" id="KW-0648">Protein biosynthesis</keyword>
<protein>
    <recommendedName>
        <fullName evidence="7">Eukaryotic translation initiation factor 3 subunit I</fullName>
        <shortName evidence="7">eIF3i</shortName>
    </recommendedName>
    <alternativeName>
        <fullName evidence="7">Eukaryotic translation initiation factor 3 39 kDa subunit homolog</fullName>
        <shortName evidence="7">eIF-3 39 kDa subunit homolog</shortName>
    </alternativeName>
</protein>
<reference evidence="9" key="1">
    <citation type="submission" date="2022-07" db="EMBL/GenBank/DDBJ databases">
        <title>Phylogenomic reconstructions and comparative analyses of Kickxellomycotina fungi.</title>
        <authorList>
            <person name="Reynolds N.K."/>
            <person name="Stajich J.E."/>
            <person name="Barry K."/>
            <person name="Grigoriev I.V."/>
            <person name="Crous P."/>
            <person name="Smith M.E."/>
        </authorList>
    </citation>
    <scope>NUCLEOTIDE SEQUENCE</scope>
    <source>
        <strain evidence="9">NBRC 105414</strain>
    </source>
</reference>
<feature type="repeat" description="WD" evidence="8">
    <location>
        <begin position="6"/>
        <end position="47"/>
    </location>
</feature>
<keyword evidence="2 7" id="KW-0396">Initiation factor</keyword>
<comment type="subunit">
    <text evidence="7">Component of the eukaryotic translation initiation factor 3 (eIF-3) complex.</text>
</comment>
<comment type="caution">
    <text evidence="9">The sequence shown here is derived from an EMBL/GenBank/DDBJ whole genome shotgun (WGS) entry which is preliminary data.</text>
</comment>
<dbReference type="Proteomes" id="UP001140217">
    <property type="component" value="Unassembled WGS sequence"/>
</dbReference>
<comment type="function">
    <text evidence="7">Component of the eukaryotic translation initiation factor 3 (eIF-3) complex, which is involved in protein synthesis of a specialized repertoire of mRNAs and, together with other initiation factors, stimulates binding of mRNA and methionyl-tRNAi to the 40S ribosome. The eIF-3 complex specifically targets and initiates translation of a subset of mRNAs involved in cell proliferation.</text>
</comment>
<dbReference type="SMART" id="SM00320">
    <property type="entry name" value="WD40"/>
    <property type="match status" value="5"/>
</dbReference>
<dbReference type="EMBL" id="JANBUL010000064">
    <property type="protein sequence ID" value="KAJ2782726.1"/>
    <property type="molecule type" value="Genomic_DNA"/>
</dbReference>
<comment type="subcellular location">
    <subcellularLocation>
        <location evidence="7">Cytoplasm</location>
    </subcellularLocation>
</comment>
<dbReference type="PROSITE" id="PS50082">
    <property type="entry name" value="WD_REPEATS_2"/>
    <property type="match status" value="4"/>
</dbReference>
<dbReference type="HAMAP" id="MF_03008">
    <property type="entry name" value="eIF3i"/>
    <property type="match status" value="1"/>
</dbReference>
<evidence type="ECO:0000256" key="7">
    <source>
        <dbReference type="HAMAP-Rule" id="MF_03008"/>
    </source>
</evidence>
<dbReference type="GO" id="GO:0016282">
    <property type="term" value="C:eukaryotic 43S preinitiation complex"/>
    <property type="evidence" value="ECO:0007669"/>
    <property type="project" value="UniProtKB-UniRule"/>
</dbReference>
<evidence type="ECO:0000256" key="6">
    <source>
        <dbReference type="ARBA" id="ARBA00038394"/>
    </source>
</evidence>
<dbReference type="InterPro" id="IPR001680">
    <property type="entry name" value="WD40_rpt"/>
</dbReference>
<dbReference type="GO" id="GO:0001732">
    <property type="term" value="P:formation of cytoplasmic translation initiation complex"/>
    <property type="evidence" value="ECO:0007669"/>
    <property type="project" value="UniProtKB-UniRule"/>
</dbReference>
<dbReference type="SUPFAM" id="SSF50978">
    <property type="entry name" value="WD40 repeat-like"/>
    <property type="match status" value="1"/>
</dbReference>
<keyword evidence="1 7" id="KW-0963">Cytoplasm</keyword>